<protein>
    <submittedName>
        <fullName evidence="3">Phytase</fullName>
    </submittedName>
</protein>
<feature type="region of interest" description="Disordered" evidence="1">
    <location>
        <begin position="40"/>
        <end position="72"/>
    </location>
</feature>
<dbReference type="InterPro" id="IPR003431">
    <property type="entry name" value="B-propeller_Phytase"/>
</dbReference>
<dbReference type="SUPFAM" id="SSF50956">
    <property type="entry name" value="Thermostable phytase (3-phytase)"/>
    <property type="match status" value="1"/>
</dbReference>
<organism evidence="3 4">
    <name type="scientific">Pseudarthrobacter quantipunctorum</name>
    <dbReference type="NCBI Taxonomy" id="3128980"/>
    <lineage>
        <taxon>Bacteria</taxon>
        <taxon>Bacillati</taxon>
        <taxon>Actinomycetota</taxon>
        <taxon>Actinomycetes</taxon>
        <taxon>Micrococcales</taxon>
        <taxon>Micrococcaceae</taxon>
        <taxon>Pseudarthrobacter</taxon>
    </lineage>
</organism>
<feature type="compositionally biased region" description="Pro residues" evidence="1">
    <location>
        <begin position="40"/>
        <end position="51"/>
    </location>
</feature>
<dbReference type="Pfam" id="PF02333">
    <property type="entry name" value="Phytase"/>
    <property type="match status" value="1"/>
</dbReference>
<dbReference type="Gene3D" id="2.120.10.30">
    <property type="entry name" value="TolB, C-terminal domain"/>
    <property type="match status" value="1"/>
</dbReference>
<reference evidence="3 4" key="1">
    <citation type="submission" date="2024-03" db="EMBL/GenBank/DDBJ databases">
        <title>Rhodococcus navarretei sp. nov. and Pseudarthrobacter quantumdoti sp. nov., two new species with the ability to biosynthesize Quantum Dots isolated from soil samples at Union Glacier, Antarctica.</title>
        <authorList>
            <person name="Vargas M."/>
        </authorList>
    </citation>
    <scope>NUCLEOTIDE SEQUENCE [LARGE SCALE GENOMIC DNA]</scope>
    <source>
        <strain evidence="3 4">RC-2-3</strain>
    </source>
</reference>
<evidence type="ECO:0000256" key="1">
    <source>
        <dbReference type="SAM" id="MobiDB-lite"/>
    </source>
</evidence>
<evidence type="ECO:0000313" key="3">
    <source>
        <dbReference type="EMBL" id="WXK94034.1"/>
    </source>
</evidence>
<dbReference type="EMBL" id="CP148033">
    <property type="protein sequence ID" value="WXK94034.1"/>
    <property type="molecule type" value="Genomic_DNA"/>
</dbReference>
<evidence type="ECO:0000259" key="2">
    <source>
        <dbReference type="PROSITE" id="PS51662"/>
    </source>
</evidence>
<name>A0ABZ2R6I6_9MICC</name>
<dbReference type="Proteomes" id="UP001623384">
    <property type="component" value="Chromosome"/>
</dbReference>
<proteinExistence type="predicted"/>
<dbReference type="RefSeq" id="WP_406636839.1">
    <property type="nucleotide sequence ID" value="NZ_CP148033.1"/>
</dbReference>
<accession>A0ABZ2R6I6</accession>
<dbReference type="PROSITE" id="PS51662">
    <property type="entry name" value="BP_PHYTASE"/>
    <property type="match status" value="1"/>
</dbReference>
<feature type="domain" description="BPP" evidence="2">
    <location>
        <begin position="51"/>
        <end position="379"/>
    </location>
</feature>
<gene>
    <name evidence="3" type="ORF">WHH00_04285</name>
</gene>
<dbReference type="InterPro" id="IPR011042">
    <property type="entry name" value="6-blade_b-propeller_TolB-like"/>
</dbReference>
<evidence type="ECO:0000313" key="4">
    <source>
        <dbReference type="Proteomes" id="UP001623384"/>
    </source>
</evidence>
<keyword evidence="4" id="KW-1185">Reference proteome</keyword>
<sequence length="379" mass="39151">MTPPSAGKTRRARIRIAVAAFLALAVLAVLVLLTNLPAADQPPGPASPEPSLPTTSAPAAEGPAVETSSFSGSGDVADDAAIWVDPANPANSVVIADNKASKGGGIGVFGMDGKLVQFRPDGMIGNVDLRTGFPLSGKPAVLVGGNNRTDDTLALWTLDPETRTLAPVAAGSIKTFAPNYGFCMYRSSASGKFYAFVTPNEEGSIQQFELVDDGDGRVDAELVRELPISSITESCVADDELGHLYVAQEDVGVWKYNAEPDGGTERAAMDKTGAGRLVADVEGMGISYGPGGSGHLFVSSQGDSTIAVYDRSGDNAFIKKFAVGGNGNIDGVSGTDGLDVTALNAGPQFEQGLLVVHDEDNKGGTTSNLKYIPLAFVLE</sequence>